<dbReference type="EMBL" id="QJKJ01016297">
    <property type="protein sequence ID" value="RDX61187.1"/>
    <property type="molecule type" value="Genomic_DNA"/>
</dbReference>
<evidence type="ECO:0000313" key="2">
    <source>
        <dbReference type="Proteomes" id="UP000257109"/>
    </source>
</evidence>
<proteinExistence type="predicted"/>
<name>A0A371E5C2_MUCPR</name>
<dbReference type="PANTHER" id="PTHR11439">
    <property type="entry name" value="GAG-POL-RELATED RETROTRANSPOSON"/>
    <property type="match status" value="1"/>
</dbReference>
<reference evidence="1" key="1">
    <citation type="submission" date="2018-05" db="EMBL/GenBank/DDBJ databases">
        <title>Draft genome of Mucuna pruriens seed.</title>
        <authorList>
            <person name="Nnadi N.E."/>
            <person name="Vos R."/>
            <person name="Hasami M.H."/>
            <person name="Devisetty U.K."/>
            <person name="Aguiy J.C."/>
        </authorList>
    </citation>
    <scope>NUCLEOTIDE SEQUENCE [LARGE SCALE GENOMIC DNA]</scope>
    <source>
        <strain evidence="1">JCA_2017</strain>
    </source>
</reference>
<dbReference type="AlphaFoldDB" id="A0A371E5C2"/>
<accession>A0A371E5C2</accession>
<evidence type="ECO:0000313" key="1">
    <source>
        <dbReference type="EMBL" id="RDX61187.1"/>
    </source>
</evidence>
<dbReference type="Proteomes" id="UP000257109">
    <property type="component" value="Unassembled WGS sequence"/>
</dbReference>
<gene>
    <name evidence="1" type="ORF">CR513_60609</name>
</gene>
<evidence type="ECO:0008006" key="3">
    <source>
        <dbReference type="Google" id="ProtNLM"/>
    </source>
</evidence>
<feature type="non-terminal residue" evidence="1">
    <location>
        <position position="1"/>
    </location>
</feature>
<comment type="caution">
    <text evidence="1">The sequence shown here is derived from an EMBL/GenBank/DDBJ whole genome shotgun (WGS) entry which is preliminary data.</text>
</comment>
<organism evidence="1 2">
    <name type="scientific">Mucuna pruriens</name>
    <name type="common">Velvet bean</name>
    <name type="synonym">Dolichos pruriens</name>
    <dbReference type="NCBI Taxonomy" id="157652"/>
    <lineage>
        <taxon>Eukaryota</taxon>
        <taxon>Viridiplantae</taxon>
        <taxon>Streptophyta</taxon>
        <taxon>Embryophyta</taxon>
        <taxon>Tracheophyta</taxon>
        <taxon>Spermatophyta</taxon>
        <taxon>Magnoliopsida</taxon>
        <taxon>eudicotyledons</taxon>
        <taxon>Gunneridae</taxon>
        <taxon>Pentapetalae</taxon>
        <taxon>rosids</taxon>
        <taxon>fabids</taxon>
        <taxon>Fabales</taxon>
        <taxon>Fabaceae</taxon>
        <taxon>Papilionoideae</taxon>
        <taxon>50 kb inversion clade</taxon>
        <taxon>NPAAA clade</taxon>
        <taxon>indigoferoid/millettioid clade</taxon>
        <taxon>Phaseoleae</taxon>
        <taxon>Mucuna</taxon>
    </lineage>
</organism>
<dbReference type="PANTHER" id="PTHR11439:SF440">
    <property type="entry name" value="INTEGRASE CATALYTIC DOMAIN-CONTAINING PROTEIN"/>
    <property type="match status" value="1"/>
</dbReference>
<protein>
    <recommendedName>
        <fullName evidence="3">Mitochondrial protein</fullName>
    </recommendedName>
</protein>
<keyword evidence="2" id="KW-1185">Reference proteome</keyword>
<sequence length="194" mass="22170">MSKPTPCSEFLFLTPYRSLLRVGNPFADSVSKPTLCSEPFADSVMKSTLDVPKSQHLVISKFVSLDVLKSQHLVILEFVSLDIPKSQHLSDSLFLLLKEIGMSDCRPANTLIDPNQKLCDEKECNIVKRTQYQRMVGKLIYSSHTRLDIVFVVSLVSQFMHSPSERYLVVYQILRYLKSTPGKIYSFKRPHNKT</sequence>
<dbReference type="OrthoDB" id="413361at2759"/>